<dbReference type="CDD" id="cd00392">
    <property type="entry name" value="Ribosomal_L13"/>
    <property type="match status" value="1"/>
</dbReference>
<evidence type="ECO:0000256" key="4">
    <source>
        <dbReference type="HAMAP-Rule" id="MF_01366"/>
    </source>
</evidence>
<dbReference type="InterPro" id="IPR005823">
    <property type="entry name" value="Ribosomal_uL13_bac-type"/>
</dbReference>
<dbReference type="HAMAP" id="MF_01366">
    <property type="entry name" value="Ribosomal_uL13"/>
    <property type="match status" value="1"/>
</dbReference>
<dbReference type="Pfam" id="PF00572">
    <property type="entry name" value="Ribosomal_L13"/>
    <property type="match status" value="1"/>
</dbReference>
<evidence type="ECO:0000313" key="7">
    <source>
        <dbReference type="Proteomes" id="UP000610960"/>
    </source>
</evidence>
<dbReference type="Proteomes" id="UP000610960">
    <property type="component" value="Unassembled WGS sequence"/>
</dbReference>
<dbReference type="NCBIfam" id="NF005004">
    <property type="entry name" value="PRK06394.1"/>
    <property type="match status" value="1"/>
</dbReference>
<protein>
    <recommendedName>
        <fullName evidence="4">Large ribosomal subunit protein uL13</fullName>
    </recommendedName>
</protein>
<dbReference type="PIRSF" id="PIRSF002181">
    <property type="entry name" value="Ribosomal_L13"/>
    <property type="match status" value="1"/>
</dbReference>
<dbReference type="InterPro" id="IPR005755">
    <property type="entry name" value="Ribosomal_uL13_euk/arc"/>
</dbReference>
<dbReference type="AlphaFoldDB" id="A0A830GWA0"/>
<dbReference type="InterPro" id="IPR023563">
    <property type="entry name" value="Ribosomal_uL13_CS"/>
</dbReference>
<sequence>MLELSIQVLSKGDVPDVDELVIDAANHVVGRLASTVATLALKGKRVVIVNAEKAVVTGDFNSILEQFKVKLTIVRTHYNPERTGPKTPRRPDRVLRRAIRGMLPYDKQKGKAALGRIKIYLGTPASYYNKPKYVVKGAYFHMIPGSPYTTLEDIWRSIDPKTWAVWRESYDKFKKAIEKKGEQK</sequence>
<evidence type="ECO:0000256" key="3">
    <source>
        <dbReference type="ARBA" id="ARBA00023274"/>
    </source>
</evidence>
<comment type="caution">
    <text evidence="6">The sequence shown here is derived from an EMBL/GenBank/DDBJ whole genome shotgun (WGS) entry which is preliminary data.</text>
</comment>
<name>A0A830GWA0_9CREN</name>
<dbReference type="GO" id="GO:0003735">
    <property type="term" value="F:structural constituent of ribosome"/>
    <property type="evidence" value="ECO:0007669"/>
    <property type="project" value="UniProtKB-UniRule"/>
</dbReference>
<keyword evidence="2 4" id="KW-0689">Ribosomal protein</keyword>
<reference evidence="6" key="2">
    <citation type="submission" date="2020-09" db="EMBL/GenBank/DDBJ databases">
        <authorList>
            <person name="Sun Q."/>
            <person name="Ohkuma M."/>
        </authorList>
    </citation>
    <scope>NUCLEOTIDE SEQUENCE</scope>
    <source>
        <strain evidence="6">JCM 10088</strain>
    </source>
</reference>
<dbReference type="GO" id="GO:0017148">
    <property type="term" value="P:negative regulation of translation"/>
    <property type="evidence" value="ECO:0007669"/>
    <property type="project" value="TreeGrafter"/>
</dbReference>
<keyword evidence="3 4" id="KW-0687">Ribonucleoprotein</keyword>
<organism evidence="6 7">
    <name type="scientific">Thermocladium modestius</name>
    <dbReference type="NCBI Taxonomy" id="62609"/>
    <lineage>
        <taxon>Archaea</taxon>
        <taxon>Thermoproteota</taxon>
        <taxon>Thermoprotei</taxon>
        <taxon>Thermoproteales</taxon>
        <taxon>Thermoproteaceae</taxon>
        <taxon>Thermocladium</taxon>
    </lineage>
</organism>
<keyword evidence="7" id="KW-1185">Reference proteome</keyword>
<evidence type="ECO:0000256" key="5">
    <source>
        <dbReference type="RuleBase" id="RU003877"/>
    </source>
</evidence>
<dbReference type="Gene3D" id="3.90.1180.10">
    <property type="entry name" value="Ribosomal protein L13"/>
    <property type="match status" value="1"/>
</dbReference>
<comment type="function">
    <text evidence="4">This protein is one of the early assembly proteins of the 50S ribosomal subunit, although it is not seen to bind rRNA by itself. It is important during the early stages of 50S assembly.</text>
</comment>
<dbReference type="GO" id="GO:0022625">
    <property type="term" value="C:cytosolic large ribosomal subunit"/>
    <property type="evidence" value="ECO:0007669"/>
    <property type="project" value="UniProtKB-UniRule"/>
</dbReference>
<dbReference type="GO" id="GO:0003729">
    <property type="term" value="F:mRNA binding"/>
    <property type="evidence" value="ECO:0007669"/>
    <property type="project" value="TreeGrafter"/>
</dbReference>
<evidence type="ECO:0000256" key="2">
    <source>
        <dbReference type="ARBA" id="ARBA00022980"/>
    </source>
</evidence>
<dbReference type="NCBIfam" id="TIGR01077">
    <property type="entry name" value="L13_A_E"/>
    <property type="match status" value="1"/>
</dbReference>
<gene>
    <name evidence="4" type="primary">rpl13</name>
    <name evidence="6" type="ORF">GCM10007981_14140</name>
</gene>
<comment type="subunit">
    <text evidence="4">Part of the 50S ribosomal subunit.</text>
</comment>
<dbReference type="InterPro" id="IPR036899">
    <property type="entry name" value="Ribosomal_uL13_sf"/>
</dbReference>
<dbReference type="EMBL" id="BMNL01000003">
    <property type="protein sequence ID" value="GGP21614.1"/>
    <property type="molecule type" value="Genomic_DNA"/>
</dbReference>
<evidence type="ECO:0000313" key="6">
    <source>
        <dbReference type="EMBL" id="GGP21614.1"/>
    </source>
</evidence>
<accession>A0A830GWA0</accession>
<dbReference type="SUPFAM" id="SSF52161">
    <property type="entry name" value="Ribosomal protein L13"/>
    <property type="match status" value="1"/>
</dbReference>
<reference evidence="6" key="1">
    <citation type="journal article" date="2014" name="Int. J. Syst. Evol. Microbiol.">
        <title>Complete genome sequence of Corynebacterium casei LMG S-19264T (=DSM 44701T), isolated from a smear-ripened cheese.</title>
        <authorList>
            <consortium name="US DOE Joint Genome Institute (JGI-PGF)"/>
            <person name="Walter F."/>
            <person name="Albersmeier A."/>
            <person name="Kalinowski J."/>
            <person name="Ruckert C."/>
        </authorList>
    </citation>
    <scope>NUCLEOTIDE SEQUENCE</scope>
    <source>
        <strain evidence="6">JCM 10088</strain>
    </source>
</reference>
<dbReference type="PANTHER" id="PTHR11545:SF3">
    <property type="entry name" value="LARGE RIBOSOMAL SUBUNIT PROTEIN UL13"/>
    <property type="match status" value="1"/>
</dbReference>
<dbReference type="GO" id="GO:0006412">
    <property type="term" value="P:translation"/>
    <property type="evidence" value="ECO:0007669"/>
    <property type="project" value="UniProtKB-UniRule"/>
</dbReference>
<evidence type="ECO:0000256" key="1">
    <source>
        <dbReference type="ARBA" id="ARBA00006227"/>
    </source>
</evidence>
<dbReference type="PANTHER" id="PTHR11545">
    <property type="entry name" value="RIBOSOMAL PROTEIN L13"/>
    <property type="match status" value="1"/>
</dbReference>
<dbReference type="InterPro" id="IPR005822">
    <property type="entry name" value="Ribosomal_uL13"/>
</dbReference>
<proteinExistence type="inferred from homology"/>
<comment type="similarity">
    <text evidence="1 4 5">Belongs to the universal ribosomal protein uL13 family.</text>
</comment>
<dbReference type="PROSITE" id="PS00783">
    <property type="entry name" value="RIBOSOMAL_L13"/>
    <property type="match status" value="1"/>
</dbReference>